<evidence type="ECO:0000313" key="2">
    <source>
        <dbReference type="EMBL" id="KIK11153.1"/>
    </source>
</evidence>
<dbReference type="AlphaFoldDB" id="A0A0C9YTD0"/>
<reference evidence="3" key="2">
    <citation type="submission" date="2015-01" db="EMBL/GenBank/DDBJ databases">
        <title>Evolutionary Origins and Diversification of the Mycorrhizal Mutualists.</title>
        <authorList>
            <consortium name="DOE Joint Genome Institute"/>
            <consortium name="Mycorrhizal Genomics Consortium"/>
            <person name="Kohler A."/>
            <person name="Kuo A."/>
            <person name="Nagy L.G."/>
            <person name="Floudas D."/>
            <person name="Copeland A."/>
            <person name="Barry K.W."/>
            <person name="Cichocki N."/>
            <person name="Veneault-Fourrey C."/>
            <person name="LaButti K."/>
            <person name="Lindquist E.A."/>
            <person name="Lipzen A."/>
            <person name="Lundell T."/>
            <person name="Morin E."/>
            <person name="Murat C."/>
            <person name="Riley R."/>
            <person name="Ohm R."/>
            <person name="Sun H."/>
            <person name="Tunlid A."/>
            <person name="Henrissat B."/>
            <person name="Grigoriev I.V."/>
            <person name="Hibbett D.S."/>
            <person name="Martin F."/>
        </authorList>
    </citation>
    <scope>NUCLEOTIDE SEQUENCE [LARGE SCALE GENOMIC DNA]</scope>
    <source>
        <strain evidence="3">441</strain>
    </source>
</reference>
<evidence type="ECO:0000256" key="1">
    <source>
        <dbReference type="SAM" id="MobiDB-lite"/>
    </source>
</evidence>
<accession>A0A0C9YTD0</accession>
<gene>
    <name evidence="2" type="ORF">PISMIDRAFT_19771</name>
</gene>
<proteinExistence type="predicted"/>
<keyword evidence="3" id="KW-1185">Reference proteome</keyword>
<organism evidence="2 3">
    <name type="scientific">Pisolithus microcarpus 441</name>
    <dbReference type="NCBI Taxonomy" id="765257"/>
    <lineage>
        <taxon>Eukaryota</taxon>
        <taxon>Fungi</taxon>
        <taxon>Dikarya</taxon>
        <taxon>Basidiomycota</taxon>
        <taxon>Agaricomycotina</taxon>
        <taxon>Agaricomycetes</taxon>
        <taxon>Agaricomycetidae</taxon>
        <taxon>Boletales</taxon>
        <taxon>Sclerodermatineae</taxon>
        <taxon>Pisolithaceae</taxon>
        <taxon>Pisolithus</taxon>
    </lineage>
</organism>
<name>A0A0C9YTD0_9AGAM</name>
<protein>
    <submittedName>
        <fullName evidence="2">Uncharacterized protein</fullName>
    </submittedName>
</protein>
<feature type="region of interest" description="Disordered" evidence="1">
    <location>
        <begin position="57"/>
        <end position="151"/>
    </location>
</feature>
<feature type="compositionally biased region" description="Basic and acidic residues" evidence="1">
    <location>
        <begin position="73"/>
        <end position="87"/>
    </location>
</feature>
<dbReference type="HOGENOM" id="CLU_1511183_0_0_1"/>
<reference evidence="2 3" key="1">
    <citation type="submission" date="2014-04" db="EMBL/GenBank/DDBJ databases">
        <authorList>
            <consortium name="DOE Joint Genome Institute"/>
            <person name="Kuo A."/>
            <person name="Kohler A."/>
            <person name="Costa M.D."/>
            <person name="Nagy L.G."/>
            <person name="Floudas D."/>
            <person name="Copeland A."/>
            <person name="Barry K.W."/>
            <person name="Cichocki N."/>
            <person name="Veneault-Fourrey C."/>
            <person name="LaButti K."/>
            <person name="Lindquist E.A."/>
            <person name="Lipzen A."/>
            <person name="Lundell T."/>
            <person name="Morin E."/>
            <person name="Murat C."/>
            <person name="Sun H."/>
            <person name="Tunlid A."/>
            <person name="Henrissat B."/>
            <person name="Grigoriev I.V."/>
            <person name="Hibbett D.S."/>
            <person name="Martin F."/>
            <person name="Nordberg H.P."/>
            <person name="Cantor M.N."/>
            <person name="Hua S.X."/>
        </authorList>
    </citation>
    <scope>NUCLEOTIDE SEQUENCE [LARGE SCALE GENOMIC DNA]</scope>
    <source>
        <strain evidence="2 3">441</strain>
    </source>
</reference>
<evidence type="ECO:0000313" key="3">
    <source>
        <dbReference type="Proteomes" id="UP000054018"/>
    </source>
</evidence>
<sequence length="178" mass="19702">MAKAQPSASGPFNGIAMTDVSLRSKCPLDNELGAHNLLRRGFHGCIRLIFQHLDRRERREDRRRGRGPFATNTREHPYERRPGDRRSTHARSQPESSKAAGKRPAAPPPLRIHSDPPSTASPNQPVAGPSRIATDDTLSTTIVTTNDDEDGVYEEYYEEELADESMNTEVPTVDEGAA</sequence>
<feature type="compositionally biased region" description="Low complexity" evidence="1">
    <location>
        <begin position="135"/>
        <end position="145"/>
    </location>
</feature>
<dbReference type="Proteomes" id="UP000054018">
    <property type="component" value="Unassembled WGS sequence"/>
</dbReference>
<dbReference type="EMBL" id="KN834289">
    <property type="protein sequence ID" value="KIK11153.1"/>
    <property type="molecule type" value="Genomic_DNA"/>
</dbReference>